<evidence type="ECO:0000313" key="2">
    <source>
        <dbReference type="Proteomes" id="UP000307461"/>
    </source>
</evidence>
<name>A0A482MSW8_9CAUD</name>
<protein>
    <submittedName>
        <fullName evidence="1">Uncharacterized protein</fullName>
    </submittedName>
</protein>
<dbReference type="EMBL" id="MK373772">
    <property type="protein sequence ID" value="QBQ76674.1"/>
    <property type="molecule type" value="Genomic_DNA"/>
</dbReference>
<organism evidence="1 2">
    <name type="scientific">Escherichia phage PTXU04</name>
    <dbReference type="NCBI Taxonomy" id="2508206"/>
    <lineage>
        <taxon>Viruses</taxon>
        <taxon>Duplodnaviria</taxon>
        <taxon>Heunggongvirae</taxon>
        <taxon>Uroviricota</taxon>
        <taxon>Caudoviricetes</taxon>
        <taxon>Xuquatrovirus</taxon>
        <taxon>Xuquatrovirus PTXU04</taxon>
    </lineage>
</organism>
<gene>
    <name evidence="1" type="ORF">PTXU04_00060</name>
</gene>
<reference evidence="1 2" key="1">
    <citation type="submission" date="2019-01" db="EMBL/GenBank/DDBJ databases">
        <title>Still something new to discover - new insights into E. coli phage diversity and taxonomy.</title>
        <authorList>
            <person name="Korf I.H.E."/>
            <person name="Adriaennsens E."/>
            <person name="Dreiseikelmann B."/>
            <person name="Kropinski A."/>
            <person name="Nimtz M."/>
            <person name="Meier-Kolthoff J.P."/>
            <person name="Rohde M."/>
            <person name="van Raaij M."/>
            <person name="Wittmann J."/>
        </authorList>
    </citation>
    <scope>NUCLEOTIDE SEQUENCE [LARGE SCALE GENOMIC DNA]</scope>
</reference>
<sequence>MVYIREPSPSLVMHEAIHSAWDVLNHVGIRVDHDNHEALTYLAEYIFTETLKLWNKSSR</sequence>
<proteinExistence type="predicted"/>
<evidence type="ECO:0000313" key="1">
    <source>
        <dbReference type="EMBL" id="QBQ76674.1"/>
    </source>
</evidence>
<dbReference type="Proteomes" id="UP000307461">
    <property type="component" value="Segment"/>
</dbReference>
<accession>A0A482MSW8</accession>
<keyword evidence="2" id="KW-1185">Reference proteome</keyword>